<dbReference type="EMBL" id="BPUB01000001">
    <property type="protein sequence ID" value="GJG58115.1"/>
    <property type="molecule type" value="Genomic_DNA"/>
</dbReference>
<gene>
    <name evidence="4" type="ORF">PRLR5076_09660</name>
</gene>
<dbReference type="InterPro" id="IPR038062">
    <property type="entry name" value="ScdA-like_N_sf"/>
</dbReference>
<dbReference type="Gene3D" id="1.10.3910.10">
    <property type="entry name" value="SP0561-like"/>
    <property type="match status" value="1"/>
</dbReference>
<evidence type="ECO:0000259" key="2">
    <source>
        <dbReference type="Pfam" id="PF04282"/>
    </source>
</evidence>
<name>A0A9R1C8V1_9BACT</name>
<evidence type="ECO:0000313" key="4">
    <source>
        <dbReference type="EMBL" id="GJG58115.1"/>
    </source>
</evidence>
<keyword evidence="5" id="KW-1185">Reference proteome</keyword>
<reference evidence="4" key="1">
    <citation type="journal article" date="2022" name="Int. J. Syst. Evol. Microbiol.">
        <title>Prevotella lacticifex sp. nov., isolated from the rumen of cows.</title>
        <authorList>
            <person name="Shinkai T."/>
            <person name="Ikeyama N."/>
            <person name="Kumagai M."/>
            <person name="Ohmori H."/>
            <person name="Sakamoto M."/>
            <person name="Ohkuma M."/>
            <person name="Mitsumori M."/>
        </authorList>
    </citation>
    <scope>NUCLEOTIDE SEQUENCE</scope>
    <source>
        <strain evidence="4">R5076</strain>
    </source>
</reference>
<dbReference type="RefSeq" id="WP_223927235.1">
    <property type="nucleotide sequence ID" value="NZ_BPTU01000003.1"/>
</dbReference>
<dbReference type="Pfam" id="PF13596">
    <property type="entry name" value="PAS_10"/>
    <property type="match status" value="1"/>
</dbReference>
<organism evidence="4 5">
    <name type="scientific">Prevotella lacticifex</name>
    <dbReference type="NCBI Taxonomy" id="2854755"/>
    <lineage>
        <taxon>Bacteria</taxon>
        <taxon>Pseudomonadati</taxon>
        <taxon>Bacteroidota</taxon>
        <taxon>Bacteroidia</taxon>
        <taxon>Bacteroidales</taxon>
        <taxon>Prevotellaceae</taxon>
        <taxon>Prevotella</taxon>
    </lineage>
</organism>
<dbReference type="Gene3D" id="1.20.120.520">
    <property type="entry name" value="nmb1532 protein domain like"/>
    <property type="match status" value="1"/>
</dbReference>
<dbReference type="InterPro" id="IPR012312">
    <property type="entry name" value="Hemerythrin-like"/>
</dbReference>
<dbReference type="PANTHER" id="PTHR39966">
    <property type="entry name" value="BLL2471 PROTEIN-RELATED"/>
    <property type="match status" value="1"/>
</dbReference>
<proteinExistence type="predicted"/>
<feature type="domain" description="DUF1858" evidence="3">
    <location>
        <begin position="16"/>
        <end position="73"/>
    </location>
</feature>
<feature type="domain" description="Hemerythrin-like" evidence="1">
    <location>
        <begin position="211"/>
        <end position="331"/>
    </location>
</feature>
<dbReference type="InterPro" id="IPR015077">
    <property type="entry name" value="DUF1858"/>
</dbReference>
<dbReference type="Pfam" id="PF04282">
    <property type="entry name" value="DUF438"/>
    <property type="match status" value="1"/>
</dbReference>
<protein>
    <recommendedName>
        <fullName evidence="6">DUF438 domain-containing protein</fullName>
    </recommendedName>
</protein>
<evidence type="ECO:0000259" key="1">
    <source>
        <dbReference type="Pfam" id="PF01814"/>
    </source>
</evidence>
<feature type="domain" description="DUF438" evidence="2">
    <location>
        <begin position="110"/>
        <end position="173"/>
    </location>
</feature>
<dbReference type="Proteomes" id="UP000825483">
    <property type="component" value="Unassembled WGS sequence"/>
</dbReference>
<dbReference type="AlphaFoldDB" id="A0A9R1C8V1"/>
<sequence>MNKNRNNTYIIMEKKIDLTQTVYQLTQAHPEIIDILAALGFSEIKKKAIRLSVGKLMTIPQGASMRGIGMEAIVGALRDNGFAVVGYGPLTDEQPSKAEQAPAADTTSEIKQLLTRLNQGESLESVRADFVSRFKDVPANDIMRAEQELIGKGQSVNDVKKLCDVHSALFHKKQEVNDLHHGLHHGQEEMMVGQAAGSRDKTAALRAVAGHPLQVLYRENDAIVEALAAVQRTLDEGGDVAAMLLRASGLSVHYAKKGDLIYPLLKTKHGIYGPSQVMWTIDDEIRSEFSSLLRLGAKDGGRDDEWKNRVRNLIGRAHEMTFKENRILFPVCTANFTDEEWRQIYVDSKAYPTCLDVEGEPWQDGEALLMAEKEKRSGSEDGTTDELRVDMPGGSLTLSQLIALLDTLPMEVTFVDAGNINRYFNQPFSAKVFNRPLSALGREVFSCHPPKIEPMVRAIIADLRSGKRNSVSVWMEKNQRATLVTYHAVRDSHGQYVGTMETVQDMEEARKHFSAKP</sequence>
<comment type="caution">
    <text evidence="4">The sequence shown here is derived from an EMBL/GenBank/DDBJ whole genome shotgun (WGS) entry which is preliminary data.</text>
</comment>
<dbReference type="GO" id="GO:0005886">
    <property type="term" value="C:plasma membrane"/>
    <property type="evidence" value="ECO:0007669"/>
    <property type="project" value="TreeGrafter"/>
</dbReference>
<dbReference type="GeneID" id="72469018"/>
<accession>A0A9R1C8V1</accession>
<dbReference type="InterPro" id="IPR007380">
    <property type="entry name" value="DUF438"/>
</dbReference>
<dbReference type="PANTHER" id="PTHR39966:SF3">
    <property type="entry name" value="DUF438 DOMAIN-CONTAINING PROTEIN"/>
    <property type="match status" value="1"/>
</dbReference>
<evidence type="ECO:0000313" key="5">
    <source>
        <dbReference type="Proteomes" id="UP000825483"/>
    </source>
</evidence>
<dbReference type="SUPFAM" id="SSF140683">
    <property type="entry name" value="SP0561-like"/>
    <property type="match status" value="1"/>
</dbReference>
<dbReference type="Pfam" id="PF01814">
    <property type="entry name" value="Hemerythrin"/>
    <property type="match status" value="1"/>
</dbReference>
<evidence type="ECO:0000259" key="3">
    <source>
        <dbReference type="Pfam" id="PF08984"/>
    </source>
</evidence>
<evidence type="ECO:0008006" key="6">
    <source>
        <dbReference type="Google" id="ProtNLM"/>
    </source>
</evidence>
<dbReference type="Pfam" id="PF08984">
    <property type="entry name" value="DUF1858"/>
    <property type="match status" value="1"/>
</dbReference>
<dbReference type="SUPFAM" id="SSF55785">
    <property type="entry name" value="PYP-like sensor domain (PAS domain)"/>
    <property type="match status" value="1"/>
</dbReference>
<dbReference type="InterPro" id="IPR035965">
    <property type="entry name" value="PAS-like_dom_sf"/>
</dbReference>